<name>G0U0I2_TRYVY</name>
<sequence length="204" mass="23521">MSLLEADQLRRELFVKYHDQIAAVLREDETAEAGDKEPSIAQRFRVSYPRQHIIRQEALHVPDEIKKKCIRTSLSLLGATADEQEEEEEQEEVKMVETMQNDAGKGEVLDDLVIGKGKLEDEDFRPVYNDPFPSVQRMMRRVQHQSLNLLLRESSVPVVPQSGKEYRAQRMAVLEQLERRIGEDRAKTLAKLQKMDGKLHTAEL</sequence>
<accession>G0U0I2</accession>
<evidence type="ECO:0000313" key="1">
    <source>
        <dbReference type="EMBL" id="CCC49581.1"/>
    </source>
</evidence>
<proteinExistence type="predicted"/>
<gene>
    <name evidence="1" type="ORF">TVY486_0801900</name>
</gene>
<organism evidence="1">
    <name type="scientific">Trypanosoma vivax (strain Y486)</name>
    <dbReference type="NCBI Taxonomy" id="1055687"/>
    <lineage>
        <taxon>Eukaryota</taxon>
        <taxon>Discoba</taxon>
        <taxon>Euglenozoa</taxon>
        <taxon>Kinetoplastea</taxon>
        <taxon>Metakinetoplastina</taxon>
        <taxon>Trypanosomatida</taxon>
        <taxon>Trypanosomatidae</taxon>
        <taxon>Trypanosoma</taxon>
        <taxon>Duttonella</taxon>
    </lineage>
</organism>
<protein>
    <submittedName>
        <fullName evidence="1">Uncharacterized protein</fullName>
    </submittedName>
</protein>
<reference evidence="1" key="1">
    <citation type="journal article" date="2012" name="Proc. Natl. Acad. Sci. U.S.A.">
        <title>Antigenic diversity is generated by distinct evolutionary mechanisms in African trypanosome species.</title>
        <authorList>
            <person name="Jackson A.P."/>
            <person name="Berry A."/>
            <person name="Aslett M."/>
            <person name="Allison H.C."/>
            <person name="Burton P."/>
            <person name="Vavrova-Anderson J."/>
            <person name="Brown R."/>
            <person name="Browne H."/>
            <person name="Corton N."/>
            <person name="Hauser H."/>
            <person name="Gamble J."/>
            <person name="Gilderthorp R."/>
            <person name="Marcello L."/>
            <person name="McQuillan J."/>
            <person name="Otto T.D."/>
            <person name="Quail M.A."/>
            <person name="Sanders M.J."/>
            <person name="van Tonder A."/>
            <person name="Ginger M.L."/>
            <person name="Field M.C."/>
            <person name="Barry J.D."/>
            <person name="Hertz-Fowler C."/>
            <person name="Berriman M."/>
        </authorList>
    </citation>
    <scope>NUCLEOTIDE SEQUENCE</scope>
    <source>
        <strain evidence="1">Y486</strain>
    </source>
</reference>
<dbReference type="VEuPathDB" id="TriTrypDB:TvY486_0801900"/>
<dbReference type="AlphaFoldDB" id="G0U0I2"/>
<dbReference type="EMBL" id="HE573024">
    <property type="protein sequence ID" value="CCC49581.1"/>
    <property type="molecule type" value="Genomic_DNA"/>
</dbReference>